<dbReference type="CDD" id="cd06261">
    <property type="entry name" value="TM_PBP2"/>
    <property type="match status" value="1"/>
</dbReference>
<dbReference type="EMBL" id="JAHQCS010000107">
    <property type="protein sequence ID" value="MBU9712665.1"/>
    <property type="molecule type" value="Genomic_DNA"/>
</dbReference>
<dbReference type="RefSeq" id="WP_217066843.1">
    <property type="nucleotide sequence ID" value="NZ_JAHQCS010000107.1"/>
</dbReference>
<evidence type="ECO:0000259" key="10">
    <source>
        <dbReference type="PROSITE" id="PS50928"/>
    </source>
</evidence>
<organism evidence="11 12">
    <name type="scientific">Evansella tamaricis</name>
    <dbReference type="NCBI Taxonomy" id="2069301"/>
    <lineage>
        <taxon>Bacteria</taxon>
        <taxon>Bacillati</taxon>
        <taxon>Bacillota</taxon>
        <taxon>Bacilli</taxon>
        <taxon>Bacillales</taxon>
        <taxon>Bacillaceae</taxon>
        <taxon>Evansella</taxon>
    </lineage>
</organism>
<feature type="transmembrane region" description="Helical" evidence="9">
    <location>
        <begin position="360"/>
        <end position="381"/>
    </location>
</feature>
<keyword evidence="4" id="KW-1003">Cell membrane</keyword>
<evidence type="ECO:0000256" key="2">
    <source>
        <dbReference type="ARBA" id="ARBA00010072"/>
    </source>
</evidence>
<evidence type="ECO:0000256" key="8">
    <source>
        <dbReference type="ARBA" id="ARBA00023136"/>
    </source>
</evidence>
<dbReference type="PANTHER" id="PTHR30614:SF37">
    <property type="entry name" value="AMINO-ACID ABC TRANSPORTER PERMEASE PROTEIN YHDX-RELATED"/>
    <property type="match status" value="1"/>
</dbReference>
<evidence type="ECO:0000256" key="3">
    <source>
        <dbReference type="ARBA" id="ARBA00022448"/>
    </source>
</evidence>
<dbReference type="InterPro" id="IPR043429">
    <property type="entry name" value="ArtM/GltK/GlnP/TcyL/YhdX-like"/>
</dbReference>
<gene>
    <name evidence="11" type="ORF">KS419_13020</name>
</gene>
<dbReference type="Proteomes" id="UP000784880">
    <property type="component" value="Unassembled WGS sequence"/>
</dbReference>
<keyword evidence="8 9" id="KW-0472">Membrane</keyword>
<dbReference type="PROSITE" id="PS50928">
    <property type="entry name" value="ABC_TM1"/>
    <property type="match status" value="1"/>
</dbReference>
<evidence type="ECO:0000313" key="12">
    <source>
        <dbReference type="Proteomes" id="UP000784880"/>
    </source>
</evidence>
<dbReference type="InterPro" id="IPR000515">
    <property type="entry name" value="MetI-like"/>
</dbReference>
<dbReference type="NCBIfam" id="TIGR01726">
    <property type="entry name" value="HEQRo_perm_3TM"/>
    <property type="match status" value="1"/>
</dbReference>
<keyword evidence="5 9" id="KW-0812">Transmembrane</keyword>
<feature type="domain" description="ABC transmembrane type-1" evidence="10">
    <location>
        <begin position="83"/>
        <end position="378"/>
    </location>
</feature>
<evidence type="ECO:0000256" key="9">
    <source>
        <dbReference type="RuleBase" id="RU363032"/>
    </source>
</evidence>
<keyword evidence="3 9" id="KW-0813">Transport</keyword>
<comment type="caution">
    <text evidence="11">The sequence shown here is derived from an EMBL/GenBank/DDBJ whole genome shotgun (WGS) entry which is preliminary data.</text>
</comment>
<reference evidence="11 12" key="1">
    <citation type="submission" date="2021-06" db="EMBL/GenBank/DDBJ databases">
        <title>Bacillus sp. RD4P76, an endophyte from a halophyte.</title>
        <authorList>
            <person name="Sun J.-Q."/>
        </authorList>
    </citation>
    <scope>NUCLEOTIDE SEQUENCE [LARGE SCALE GENOMIC DNA]</scope>
    <source>
        <strain evidence="11 12">CGMCC 1.15917</strain>
    </source>
</reference>
<evidence type="ECO:0000313" key="11">
    <source>
        <dbReference type="EMBL" id="MBU9712665.1"/>
    </source>
</evidence>
<feature type="transmembrane region" description="Helical" evidence="9">
    <location>
        <begin position="210"/>
        <end position="229"/>
    </location>
</feature>
<feature type="transmembrane region" description="Helical" evidence="9">
    <location>
        <begin position="89"/>
        <end position="110"/>
    </location>
</feature>
<protein>
    <submittedName>
        <fullName evidence="11">ABC transporter permease subunit</fullName>
    </submittedName>
</protein>
<evidence type="ECO:0000256" key="1">
    <source>
        <dbReference type="ARBA" id="ARBA00004651"/>
    </source>
</evidence>
<feature type="transmembrane region" description="Helical" evidence="9">
    <location>
        <begin position="131"/>
        <end position="149"/>
    </location>
</feature>
<evidence type="ECO:0000256" key="5">
    <source>
        <dbReference type="ARBA" id="ARBA00022692"/>
    </source>
</evidence>
<name>A0ABS6JGY6_9BACI</name>
<feature type="transmembrane region" description="Helical" evidence="9">
    <location>
        <begin position="16"/>
        <end position="34"/>
    </location>
</feature>
<comment type="subcellular location">
    <subcellularLocation>
        <location evidence="1 9">Cell membrane</location>
        <topology evidence="1 9">Multi-pass membrane protein</topology>
    </subcellularLocation>
</comment>
<keyword evidence="12" id="KW-1185">Reference proteome</keyword>
<dbReference type="Pfam" id="PF00528">
    <property type="entry name" value="BPD_transp_1"/>
    <property type="match status" value="1"/>
</dbReference>
<comment type="similarity">
    <text evidence="2">Belongs to the binding-protein-dependent transport system permease family. HisMQ subfamily.</text>
</comment>
<proteinExistence type="inferred from homology"/>
<dbReference type="PANTHER" id="PTHR30614">
    <property type="entry name" value="MEMBRANE COMPONENT OF AMINO ACID ABC TRANSPORTER"/>
    <property type="match status" value="1"/>
</dbReference>
<evidence type="ECO:0000256" key="6">
    <source>
        <dbReference type="ARBA" id="ARBA00022970"/>
    </source>
</evidence>
<evidence type="ECO:0000256" key="7">
    <source>
        <dbReference type="ARBA" id="ARBA00022989"/>
    </source>
</evidence>
<feature type="transmembrane region" description="Helical" evidence="9">
    <location>
        <begin position="249"/>
        <end position="269"/>
    </location>
</feature>
<sequence length="390" mass="43610">MNPTTPFWRDKRIKPILLQIIFVIIVGIFFFYFINNALSGLRRSGLSLSFGFLNSTASFDISRDKLIDYTATDSYSRAILVGFLNTLRVAVLGIFFATIIGVTLGIARLSNNWLARTTSLVYVEIFRNTPLLVQMIIWFSAVFLMLPLIENSYIFAGNIYFSNRGIAVPWIQVTSMTWIWLSFVLVGIIMAVLVWKWKMKQQVETGIRKYPSLWVIGVILISFLLPMGITQSGPFLLSMPEVHSNGRSFVGGFVISPSFGAVLIALVMYTSAFIAEIVRAGIMGVNKGQLEAAQSLGLKSSTTLRLVIFPQAFRIIIPPVTSQYLNLTKNSSLAVAVGYPEIVSVGNTILNQSGRAIQMIIIMIILYLTFSLITSLFMNIFNKYTQLVER</sequence>
<evidence type="ECO:0000256" key="4">
    <source>
        <dbReference type="ARBA" id="ARBA00022475"/>
    </source>
</evidence>
<accession>A0ABS6JGY6</accession>
<feature type="transmembrane region" description="Helical" evidence="9">
    <location>
        <begin position="178"/>
        <end position="198"/>
    </location>
</feature>
<keyword evidence="6" id="KW-0029">Amino-acid transport</keyword>
<keyword evidence="7 9" id="KW-1133">Transmembrane helix</keyword>
<dbReference type="InterPro" id="IPR010065">
    <property type="entry name" value="AA_ABC_transptr_permease_3TM"/>
</dbReference>